<dbReference type="SUPFAM" id="SSF52540">
    <property type="entry name" value="P-loop containing nucleoside triphosphate hydrolases"/>
    <property type="match status" value="1"/>
</dbReference>
<evidence type="ECO:0000256" key="12">
    <source>
        <dbReference type="ARBA" id="ARBA00023163"/>
    </source>
</evidence>
<dbReference type="SUPFAM" id="SSF52172">
    <property type="entry name" value="CheY-like"/>
    <property type="match status" value="1"/>
</dbReference>
<evidence type="ECO:0000256" key="9">
    <source>
        <dbReference type="ARBA" id="ARBA00023015"/>
    </source>
</evidence>
<evidence type="ECO:0000256" key="7">
    <source>
        <dbReference type="ARBA" id="ARBA00022840"/>
    </source>
</evidence>
<dbReference type="PROSITE" id="PS00688">
    <property type="entry name" value="SIGMA54_INTERACT_3"/>
    <property type="match status" value="1"/>
</dbReference>
<keyword evidence="12" id="KW-0804">Transcription</keyword>
<dbReference type="SUPFAM" id="SSF46689">
    <property type="entry name" value="Homeodomain-like"/>
    <property type="match status" value="1"/>
</dbReference>
<keyword evidence="7" id="KW-0067">ATP-binding</keyword>
<proteinExistence type="predicted"/>
<evidence type="ECO:0000256" key="11">
    <source>
        <dbReference type="ARBA" id="ARBA00023159"/>
    </source>
</evidence>
<dbReference type="PROSITE" id="PS50045">
    <property type="entry name" value="SIGMA54_INTERACT_4"/>
    <property type="match status" value="1"/>
</dbReference>
<comment type="function">
    <text evidence="16">Member of the two-component regulatory system NtrB/NtrC, which controls expression of the nitrogen-regulated (ntr) genes in response to nitrogen limitation. Phosphorylated NtrC binds directly to DNA and stimulates the formation of open promoter-sigma54-RNA polymerase complexes.</text>
</comment>
<dbReference type="Pfam" id="PF00158">
    <property type="entry name" value="Sigma54_activat"/>
    <property type="match status" value="1"/>
</dbReference>
<evidence type="ECO:0000256" key="6">
    <source>
        <dbReference type="ARBA" id="ARBA00022741"/>
    </source>
</evidence>
<evidence type="ECO:0000256" key="15">
    <source>
        <dbReference type="ARBA" id="ARBA00031910"/>
    </source>
</evidence>
<feature type="domain" description="Sigma-54 factor interaction" evidence="18">
    <location>
        <begin position="155"/>
        <end position="375"/>
    </location>
</feature>
<evidence type="ECO:0000256" key="13">
    <source>
        <dbReference type="ARBA" id="ARBA00023231"/>
    </source>
</evidence>
<dbReference type="Pfam" id="PF25601">
    <property type="entry name" value="AAA_lid_14"/>
    <property type="match status" value="1"/>
</dbReference>
<evidence type="ECO:0000256" key="4">
    <source>
        <dbReference type="ARBA" id="ARBA00022491"/>
    </source>
</evidence>
<feature type="domain" description="Response regulatory" evidence="19">
    <location>
        <begin position="16"/>
        <end position="130"/>
    </location>
</feature>
<evidence type="ECO:0000256" key="10">
    <source>
        <dbReference type="ARBA" id="ARBA00023125"/>
    </source>
</evidence>
<dbReference type="PROSITE" id="PS50110">
    <property type="entry name" value="RESPONSE_REGULATORY"/>
    <property type="match status" value="1"/>
</dbReference>
<dbReference type="GO" id="GO:0043565">
    <property type="term" value="F:sequence-specific DNA binding"/>
    <property type="evidence" value="ECO:0007669"/>
    <property type="project" value="InterPro"/>
</dbReference>
<keyword evidence="21" id="KW-1185">Reference proteome</keyword>
<dbReference type="AlphaFoldDB" id="A0A2R4MB72"/>
<dbReference type="Proteomes" id="UP000258927">
    <property type="component" value="Chromosome"/>
</dbReference>
<dbReference type="GO" id="GO:0000160">
    <property type="term" value="P:phosphorelay signal transduction system"/>
    <property type="evidence" value="ECO:0007669"/>
    <property type="project" value="UniProtKB-KW"/>
</dbReference>
<organism evidence="20 21">
    <name type="scientific">Maritalea myrionectae</name>
    <dbReference type="NCBI Taxonomy" id="454601"/>
    <lineage>
        <taxon>Bacteria</taxon>
        <taxon>Pseudomonadati</taxon>
        <taxon>Pseudomonadota</taxon>
        <taxon>Alphaproteobacteria</taxon>
        <taxon>Hyphomicrobiales</taxon>
        <taxon>Devosiaceae</taxon>
        <taxon>Maritalea</taxon>
    </lineage>
</organism>
<evidence type="ECO:0000256" key="2">
    <source>
        <dbReference type="ARBA" id="ARBA00019059"/>
    </source>
</evidence>
<dbReference type="Gene3D" id="3.40.50.300">
    <property type="entry name" value="P-loop containing nucleotide triphosphate hydrolases"/>
    <property type="match status" value="1"/>
</dbReference>
<dbReference type="InterPro" id="IPR002078">
    <property type="entry name" value="Sigma_54_int"/>
</dbReference>
<evidence type="ECO:0000259" key="18">
    <source>
        <dbReference type="PROSITE" id="PS50045"/>
    </source>
</evidence>
<feature type="modified residue" description="4-aspartylphosphate" evidence="17">
    <location>
        <position position="65"/>
    </location>
</feature>
<keyword evidence="8" id="KW-0902">Two-component regulatory system</keyword>
<reference evidence="20 21" key="1">
    <citation type="submission" date="2017-05" db="EMBL/GenBank/DDBJ databases">
        <title>Genome Analysis of Maritalea myrionectae HL2708#5.</title>
        <authorList>
            <consortium name="Cotde Inc.-PKNU"/>
            <person name="Jang D."/>
            <person name="Oh H.-M."/>
        </authorList>
    </citation>
    <scope>NUCLEOTIDE SEQUENCE [LARGE SCALE GENOMIC DNA]</scope>
    <source>
        <strain evidence="20 21">HL2708#5</strain>
    </source>
</reference>
<dbReference type="InterPro" id="IPR011006">
    <property type="entry name" value="CheY-like_superfamily"/>
</dbReference>
<dbReference type="InterPro" id="IPR003593">
    <property type="entry name" value="AAA+_ATPase"/>
</dbReference>
<protein>
    <recommendedName>
        <fullName evidence="2">DNA-binding transcriptional regulator NtrC</fullName>
    </recommendedName>
    <alternativeName>
        <fullName evidence="14">Nitrogen regulation protein NR(I)</fullName>
    </alternativeName>
    <alternativeName>
        <fullName evidence="15">Nitrogen regulator I</fullName>
    </alternativeName>
</protein>
<keyword evidence="10" id="KW-0238">DNA-binding</keyword>
<evidence type="ECO:0000313" key="20">
    <source>
        <dbReference type="EMBL" id="AVX03288.1"/>
    </source>
</evidence>
<dbReference type="InterPro" id="IPR025944">
    <property type="entry name" value="Sigma_54_int_dom_CS"/>
</dbReference>
<dbReference type="Gene3D" id="3.40.50.2300">
    <property type="match status" value="1"/>
</dbReference>
<dbReference type="Gene3D" id="1.10.10.60">
    <property type="entry name" value="Homeodomain-like"/>
    <property type="match status" value="1"/>
</dbReference>
<dbReference type="Pfam" id="PF02954">
    <property type="entry name" value="HTH_8"/>
    <property type="match status" value="1"/>
</dbReference>
<dbReference type="InterPro" id="IPR002197">
    <property type="entry name" value="HTH_Fis"/>
</dbReference>
<dbReference type="InterPro" id="IPR001789">
    <property type="entry name" value="Sig_transdc_resp-reg_receiver"/>
</dbReference>
<dbReference type="SMART" id="SM00382">
    <property type="entry name" value="AAA"/>
    <property type="match status" value="1"/>
</dbReference>
<sequence length="497" mass="55152">MIRRVDARPIRELMANILVIDDDPIQCRLSEEMLKTHGFEPFIAASGAEGLALLESENIQAVILDLVMPEMDGMTVLSEMRTRNFTQPVIVQTAQPAIENIISAIRLGASDFFSKPIAPERMIISLQNALKRFELENCLRTETHRQKGALSFKDMAAKSPAMKKSIAHGEKAAVTQIPVLIEGEAGTGRDMMARAIHHHAKRGGKPFIALNCSTLDEHELDKMLFGGEGQKKTAFEQAQGGTLYLDEIGALSMELQGKLLALFTGKQLSTSADDHAPLDVRLICATSKRLLNLTKQKQFREDLYYRLNIFPVYMPPLRDRAEDIPDLISHFVTKFSVAEGRRIDGCTPEALIMLTQYEWPGNVRQLENAVYRAILLSEDGHLTPNEFPQIQTSLQGAEKLRSALKSMSPQAAPAHIDAATPQVMPLKPKAQPTKDRFLSDDGRVNNLAQVEKDLIEFALKKHSGKMSAVARALGIGRSTLYRKLKEYGLETDQSNAA</sequence>
<name>A0A2R4MB72_9HYPH</name>
<comment type="subcellular location">
    <subcellularLocation>
        <location evidence="1">Cytoplasm</location>
    </subcellularLocation>
</comment>
<evidence type="ECO:0000256" key="8">
    <source>
        <dbReference type="ARBA" id="ARBA00023012"/>
    </source>
</evidence>
<dbReference type="KEGG" id="mmyr:MXMO3_00756"/>
<evidence type="ECO:0000256" key="1">
    <source>
        <dbReference type="ARBA" id="ARBA00004496"/>
    </source>
</evidence>
<keyword evidence="13" id="KW-0535">Nitrogen fixation</keyword>
<dbReference type="STRING" id="1122213.GCA_000423365_02042"/>
<dbReference type="Gene3D" id="1.10.8.60">
    <property type="match status" value="1"/>
</dbReference>
<dbReference type="EMBL" id="CP021330">
    <property type="protein sequence ID" value="AVX03288.1"/>
    <property type="molecule type" value="Genomic_DNA"/>
</dbReference>
<dbReference type="CDD" id="cd00009">
    <property type="entry name" value="AAA"/>
    <property type="match status" value="1"/>
</dbReference>
<keyword evidence="9" id="KW-0805">Transcription regulation</keyword>
<dbReference type="InterPro" id="IPR058031">
    <property type="entry name" value="AAA_lid_NorR"/>
</dbReference>
<dbReference type="InterPro" id="IPR009057">
    <property type="entry name" value="Homeodomain-like_sf"/>
</dbReference>
<keyword evidence="4" id="KW-0678">Repressor</keyword>
<accession>A0A2R4MB72</accession>
<dbReference type="PANTHER" id="PTHR32071:SF95">
    <property type="entry name" value="DNA-BINDING TRANSCRIPTIONAL REGULATOR NTRC"/>
    <property type="match status" value="1"/>
</dbReference>
<evidence type="ECO:0000259" key="19">
    <source>
        <dbReference type="PROSITE" id="PS50110"/>
    </source>
</evidence>
<dbReference type="GO" id="GO:0005524">
    <property type="term" value="F:ATP binding"/>
    <property type="evidence" value="ECO:0007669"/>
    <property type="project" value="UniProtKB-KW"/>
</dbReference>
<dbReference type="PRINTS" id="PR01590">
    <property type="entry name" value="HTHFIS"/>
</dbReference>
<keyword evidence="5 17" id="KW-0597">Phosphoprotein</keyword>
<evidence type="ECO:0000256" key="5">
    <source>
        <dbReference type="ARBA" id="ARBA00022553"/>
    </source>
</evidence>
<gene>
    <name evidence="20" type="ORF">MXMO3_00756</name>
</gene>
<dbReference type="InterPro" id="IPR027417">
    <property type="entry name" value="P-loop_NTPase"/>
</dbReference>
<dbReference type="Pfam" id="PF00072">
    <property type="entry name" value="Response_reg"/>
    <property type="match status" value="1"/>
</dbReference>
<evidence type="ECO:0000256" key="16">
    <source>
        <dbReference type="ARBA" id="ARBA00043886"/>
    </source>
</evidence>
<evidence type="ECO:0000256" key="17">
    <source>
        <dbReference type="PROSITE-ProRule" id="PRU00169"/>
    </source>
</evidence>
<evidence type="ECO:0000256" key="3">
    <source>
        <dbReference type="ARBA" id="ARBA00022490"/>
    </source>
</evidence>
<evidence type="ECO:0000256" key="14">
    <source>
        <dbReference type="ARBA" id="ARBA00029881"/>
    </source>
</evidence>
<dbReference type="GO" id="GO:0006355">
    <property type="term" value="P:regulation of DNA-templated transcription"/>
    <property type="evidence" value="ECO:0007669"/>
    <property type="project" value="InterPro"/>
</dbReference>
<dbReference type="GO" id="GO:0005737">
    <property type="term" value="C:cytoplasm"/>
    <property type="evidence" value="ECO:0007669"/>
    <property type="project" value="UniProtKB-SubCell"/>
</dbReference>
<dbReference type="CDD" id="cd00156">
    <property type="entry name" value="REC"/>
    <property type="match status" value="1"/>
</dbReference>
<dbReference type="SMART" id="SM00448">
    <property type="entry name" value="REC"/>
    <property type="match status" value="1"/>
</dbReference>
<evidence type="ECO:0000313" key="21">
    <source>
        <dbReference type="Proteomes" id="UP000258927"/>
    </source>
</evidence>
<dbReference type="PANTHER" id="PTHR32071">
    <property type="entry name" value="TRANSCRIPTIONAL REGULATORY PROTEIN"/>
    <property type="match status" value="1"/>
</dbReference>
<keyword evidence="11" id="KW-0010">Activator</keyword>
<keyword evidence="3" id="KW-0963">Cytoplasm</keyword>
<keyword evidence="6" id="KW-0547">Nucleotide-binding</keyword>